<evidence type="ECO:0000256" key="4">
    <source>
        <dbReference type="ARBA" id="ARBA00022719"/>
    </source>
</evidence>
<feature type="transmembrane region" description="Helical" evidence="10">
    <location>
        <begin position="359"/>
        <end position="377"/>
    </location>
</feature>
<dbReference type="GO" id="GO:0048038">
    <property type="term" value="F:quinone binding"/>
    <property type="evidence" value="ECO:0007669"/>
    <property type="project" value="UniProtKB-KW"/>
</dbReference>
<evidence type="ECO:0000256" key="3">
    <source>
        <dbReference type="ARBA" id="ARBA00022692"/>
    </source>
</evidence>
<evidence type="ECO:0000313" key="14">
    <source>
        <dbReference type="Proteomes" id="UP000031572"/>
    </source>
</evidence>
<keyword evidence="7 10" id="KW-0472">Membrane</keyword>
<evidence type="ECO:0000256" key="6">
    <source>
        <dbReference type="ARBA" id="ARBA00023002"/>
    </source>
</evidence>
<name>A0A0C2BQA3_9BURK</name>
<evidence type="ECO:0000256" key="8">
    <source>
        <dbReference type="ARBA" id="ARBA00023157"/>
    </source>
</evidence>
<keyword evidence="4" id="KW-0874">Quinone</keyword>
<proteinExistence type="inferred from homology"/>
<feature type="domain" description="SPW repeat-containing integral membrane" evidence="11">
    <location>
        <begin position="361"/>
        <end position="450"/>
    </location>
</feature>
<keyword evidence="14" id="KW-1185">Reference proteome</keyword>
<dbReference type="STRING" id="709839.TSA66_02485"/>
<evidence type="ECO:0000256" key="1">
    <source>
        <dbReference type="ARBA" id="ARBA00004141"/>
    </source>
</evidence>
<evidence type="ECO:0000259" key="12">
    <source>
        <dbReference type="Pfam" id="PF07884"/>
    </source>
</evidence>
<feature type="transmembrane region" description="Helical" evidence="10">
    <location>
        <begin position="247"/>
        <end position="270"/>
    </location>
</feature>
<comment type="caution">
    <text evidence="13">The sequence shown here is derived from an EMBL/GenBank/DDBJ whole genome shotgun (WGS) entry which is preliminary data.</text>
</comment>
<feature type="transmembrane region" description="Helical" evidence="10">
    <location>
        <begin position="389"/>
        <end position="406"/>
    </location>
</feature>
<evidence type="ECO:0000256" key="9">
    <source>
        <dbReference type="ARBA" id="ARBA00023284"/>
    </source>
</evidence>
<evidence type="ECO:0000259" key="11">
    <source>
        <dbReference type="Pfam" id="PF03779"/>
    </source>
</evidence>
<sequence>MASPHMQMMYMHHLQKLWVHFAVIALGAWLVASPAMLGYLDPGSFGPQVARVTAERHLPPPIERAQMIVYSDMAAGFLMIVFGSLSLSWRMRWAQWGTCFTGIWLLFAPLLFWAPDAASANNDWLIGALAIAFSILVPMMPGMSMEAMQSQEDIPPGWDYSPSSWSQRLPIIGLALFSFLLARQLTAYQLGHISEVWDPFFGGGTARIITSNVSKAWPVADAGLGAISYLLEALSGMMGGRARWRTMPWMVGMFGVLVIPLGAVSIFFIIIQPIVIGTWCTLCLITAAAMVIMLPYSFDEIVAMLQFLSRARSESQSLWHVFWRGGTVTGASRDPSPPLEIGGWQAARLLQQARALPKALVVSAALGVWLMFTRITLDSSGTLANSDHLTGALVFTFSIASFAEVARPLRMINFLFGIWLIAAPWFIGGGHWVAAGADTVVGVLLLLLAVPRGQVRHHYDGWDRFLV</sequence>
<keyword evidence="3 10" id="KW-0812">Transmembrane</keyword>
<dbReference type="OrthoDB" id="9801056at2"/>
<evidence type="ECO:0000256" key="10">
    <source>
        <dbReference type="SAM" id="Phobius"/>
    </source>
</evidence>
<gene>
    <name evidence="13" type="ORF">TSA66_02485</name>
</gene>
<dbReference type="GO" id="GO:0016020">
    <property type="term" value="C:membrane"/>
    <property type="evidence" value="ECO:0007669"/>
    <property type="project" value="UniProtKB-SubCell"/>
</dbReference>
<evidence type="ECO:0000256" key="2">
    <source>
        <dbReference type="ARBA" id="ARBA00006214"/>
    </source>
</evidence>
<comment type="subcellular location">
    <subcellularLocation>
        <location evidence="1">Membrane</location>
        <topology evidence="1">Multi-pass membrane protein</topology>
    </subcellularLocation>
</comment>
<keyword evidence="5 10" id="KW-1133">Transmembrane helix</keyword>
<feature type="transmembrane region" description="Helical" evidence="10">
    <location>
        <begin position="411"/>
        <end position="427"/>
    </location>
</feature>
<feature type="transmembrane region" description="Helical" evidence="10">
    <location>
        <begin position="17"/>
        <end position="40"/>
    </location>
</feature>
<evidence type="ECO:0000256" key="5">
    <source>
        <dbReference type="ARBA" id="ARBA00022989"/>
    </source>
</evidence>
<accession>A0A0C2BQA3</accession>
<dbReference type="Proteomes" id="UP000031572">
    <property type="component" value="Unassembled WGS sequence"/>
</dbReference>
<feature type="transmembrane region" description="Helical" evidence="10">
    <location>
        <begin position="276"/>
        <end position="298"/>
    </location>
</feature>
<feature type="transmembrane region" description="Helical" evidence="10">
    <location>
        <begin position="67"/>
        <end position="87"/>
    </location>
</feature>
<evidence type="ECO:0000256" key="7">
    <source>
        <dbReference type="ARBA" id="ARBA00023136"/>
    </source>
</evidence>
<dbReference type="Gene3D" id="1.20.1440.130">
    <property type="entry name" value="VKOR domain"/>
    <property type="match status" value="1"/>
</dbReference>
<comment type="similarity">
    <text evidence="2">Belongs to the VKOR family.</text>
</comment>
<dbReference type="InterPro" id="IPR005530">
    <property type="entry name" value="SPW"/>
</dbReference>
<feature type="transmembrane region" description="Helical" evidence="10">
    <location>
        <begin position="124"/>
        <end position="145"/>
    </location>
</feature>
<evidence type="ECO:0000313" key="13">
    <source>
        <dbReference type="EMBL" id="KIF83440.1"/>
    </source>
</evidence>
<protein>
    <submittedName>
        <fullName evidence="13">dTDP-glucose 4,6-dehydratase</fullName>
    </submittedName>
</protein>
<dbReference type="InterPro" id="IPR038354">
    <property type="entry name" value="VKOR_sf"/>
</dbReference>
<reference evidence="13 14" key="1">
    <citation type="submission" date="2014-12" db="EMBL/GenBank/DDBJ databases">
        <title>Denitrispirillum autotrophicum gen. nov., sp. nov., Denitrifying, Facultatively Autotrophic Bacteria Isolated from Rice Paddy Soil.</title>
        <authorList>
            <person name="Ishii S."/>
            <person name="Ashida N."/>
            <person name="Ohno H."/>
            <person name="Otsuka S."/>
            <person name="Yokota A."/>
            <person name="Senoo K."/>
        </authorList>
    </citation>
    <scope>NUCLEOTIDE SEQUENCE [LARGE SCALE GENOMIC DNA]</scope>
    <source>
        <strain evidence="13 14">TSA66</strain>
    </source>
</reference>
<organism evidence="13 14">
    <name type="scientific">Noviherbaspirillum autotrophicum</name>
    <dbReference type="NCBI Taxonomy" id="709839"/>
    <lineage>
        <taxon>Bacteria</taxon>
        <taxon>Pseudomonadati</taxon>
        <taxon>Pseudomonadota</taxon>
        <taxon>Betaproteobacteria</taxon>
        <taxon>Burkholderiales</taxon>
        <taxon>Oxalobacteraceae</taxon>
        <taxon>Noviherbaspirillum</taxon>
    </lineage>
</organism>
<feature type="transmembrane region" description="Helical" evidence="10">
    <location>
        <begin position="93"/>
        <end position="112"/>
    </location>
</feature>
<dbReference type="InterPro" id="IPR012932">
    <property type="entry name" value="VKOR"/>
</dbReference>
<keyword evidence="8" id="KW-1015">Disulfide bond</keyword>
<keyword evidence="6" id="KW-0560">Oxidoreductase</keyword>
<dbReference type="Pfam" id="PF03779">
    <property type="entry name" value="SPW"/>
    <property type="match status" value="1"/>
</dbReference>
<feature type="domain" description="Vitamin K epoxide reductase" evidence="12">
    <location>
        <begin position="170"/>
        <end position="297"/>
    </location>
</feature>
<dbReference type="CDD" id="cd12919">
    <property type="entry name" value="VKOR_2"/>
    <property type="match status" value="1"/>
</dbReference>
<dbReference type="GO" id="GO:0016491">
    <property type="term" value="F:oxidoreductase activity"/>
    <property type="evidence" value="ECO:0007669"/>
    <property type="project" value="UniProtKB-KW"/>
</dbReference>
<dbReference type="AlphaFoldDB" id="A0A0C2BQA3"/>
<dbReference type="Pfam" id="PF07884">
    <property type="entry name" value="VKOR"/>
    <property type="match status" value="1"/>
</dbReference>
<dbReference type="EMBL" id="JWJG01000028">
    <property type="protein sequence ID" value="KIF83440.1"/>
    <property type="molecule type" value="Genomic_DNA"/>
</dbReference>
<keyword evidence="9" id="KW-0676">Redox-active center</keyword>